<evidence type="ECO:0000256" key="2">
    <source>
        <dbReference type="ARBA" id="ARBA00023002"/>
    </source>
</evidence>
<dbReference type="InterPro" id="IPR020904">
    <property type="entry name" value="Sc_DH/Rdtase_CS"/>
</dbReference>
<reference evidence="5" key="1">
    <citation type="submission" date="2018-09" db="EMBL/GenBank/DDBJ databases">
        <title>Genome sequencing of strain 2DFWR-13.</title>
        <authorList>
            <person name="Heo J."/>
            <person name="Kim S.-J."/>
            <person name="Kwon S.-W."/>
        </authorList>
    </citation>
    <scope>NUCLEOTIDE SEQUENCE [LARGE SCALE GENOMIC DNA]</scope>
    <source>
        <strain evidence="5">2DFWR-13</strain>
    </source>
</reference>
<accession>A0A387B8I2</accession>
<proteinExistence type="inferred from homology"/>
<dbReference type="InterPro" id="IPR002347">
    <property type="entry name" value="SDR_fam"/>
</dbReference>
<evidence type="ECO:0000256" key="1">
    <source>
        <dbReference type="ARBA" id="ARBA00006484"/>
    </source>
</evidence>
<evidence type="ECO:0000313" key="5">
    <source>
        <dbReference type="Proteomes" id="UP000278886"/>
    </source>
</evidence>
<dbReference type="PROSITE" id="PS00061">
    <property type="entry name" value="ADH_SHORT"/>
    <property type="match status" value="1"/>
</dbReference>
<dbReference type="InterPro" id="IPR036291">
    <property type="entry name" value="NAD(P)-bd_dom_sf"/>
</dbReference>
<gene>
    <name evidence="4" type="ORF">D7I47_10555</name>
</gene>
<organism evidence="4 5">
    <name type="scientific">Protaetiibacter intestinalis</name>
    <dbReference type="NCBI Taxonomy" id="2419774"/>
    <lineage>
        <taxon>Bacteria</taxon>
        <taxon>Bacillati</taxon>
        <taxon>Actinomycetota</taxon>
        <taxon>Actinomycetes</taxon>
        <taxon>Micrococcales</taxon>
        <taxon>Microbacteriaceae</taxon>
        <taxon>Protaetiibacter</taxon>
    </lineage>
</organism>
<dbReference type="Pfam" id="PF00106">
    <property type="entry name" value="adh_short"/>
    <property type="match status" value="1"/>
</dbReference>
<dbReference type="PRINTS" id="PR00080">
    <property type="entry name" value="SDRFAMILY"/>
</dbReference>
<dbReference type="AlphaFoldDB" id="A0A387B8I2"/>
<evidence type="ECO:0000256" key="3">
    <source>
        <dbReference type="RuleBase" id="RU000363"/>
    </source>
</evidence>
<dbReference type="Proteomes" id="UP000278886">
    <property type="component" value="Chromosome"/>
</dbReference>
<dbReference type="Gene3D" id="3.40.50.720">
    <property type="entry name" value="NAD(P)-binding Rossmann-like Domain"/>
    <property type="match status" value="1"/>
</dbReference>
<comment type="similarity">
    <text evidence="1 3">Belongs to the short-chain dehydrogenases/reductases (SDR) family.</text>
</comment>
<dbReference type="PANTHER" id="PTHR24322">
    <property type="entry name" value="PKSB"/>
    <property type="match status" value="1"/>
</dbReference>
<protein>
    <submittedName>
        <fullName evidence="4">SDR family NAD(P)-dependent oxidoreductase</fullName>
    </submittedName>
</protein>
<dbReference type="PRINTS" id="PR00081">
    <property type="entry name" value="GDHRDH"/>
</dbReference>
<dbReference type="PANTHER" id="PTHR24322:SF736">
    <property type="entry name" value="RETINOL DEHYDROGENASE 10"/>
    <property type="match status" value="1"/>
</dbReference>
<dbReference type="OrthoDB" id="4523082at2"/>
<dbReference type="KEGG" id="lyd:D7I47_10555"/>
<keyword evidence="2" id="KW-0560">Oxidoreductase</keyword>
<sequence length="287" mass="30859">MVTTLEARRPQVKRTKRIRDVNGKVVLVTGAARGMGLLYCRYALAEGARAVIGWDADAAALAEASAELGERFVPVPLDITDTDAVERAAAAVLAEHGAPDVLINNAGIVRGKLFVDHTRADIDATMHVNLTAPLHTTRAFLPAMLEAPEGRRIVNIASAAGLLANPRMSVYASSKWGLVGWSDSLRLELAPVGIGVTTVCPSYVATGMFEGARGPRWTPILDPERIASAAWRAMKSAKPFLLMPAMVHVSKVGRGLLPPRVWDLVGGRWFRVYSSMDAFTGRATQPK</sequence>
<dbReference type="GO" id="GO:0016616">
    <property type="term" value="F:oxidoreductase activity, acting on the CH-OH group of donors, NAD or NADP as acceptor"/>
    <property type="evidence" value="ECO:0007669"/>
    <property type="project" value="TreeGrafter"/>
</dbReference>
<dbReference type="EMBL" id="CP032630">
    <property type="protein sequence ID" value="AYF98653.1"/>
    <property type="molecule type" value="Genomic_DNA"/>
</dbReference>
<keyword evidence="5" id="KW-1185">Reference proteome</keyword>
<name>A0A387B8I2_9MICO</name>
<dbReference type="SUPFAM" id="SSF51735">
    <property type="entry name" value="NAD(P)-binding Rossmann-fold domains"/>
    <property type="match status" value="1"/>
</dbReference>
<evidence type="ECO:0000313" key="4">
    <source>
        <dbReference type="EMBL" id="AYF98653.1"/>
    </source>
</evidence>